<evidence type="ECO:0000259" key="1">
    <source>
        <dbReference type="Pfam" id="PF06722"/>
    </source>
</evidence>
<proteinExistence type="predicted"/>
<dbReference type="PANTHER" id="PTHR48050">
    <property type="entry name" value="STEROL 3-BETA-GLUCOSYLTRANSFERASE"/>
    <property type="match status" value="1"/>
</dbReference>
<dbReference type="GO" id="GO:0008194">
    <property type="term" value="F:UDP-glycosyltransferase activity"/>
    <property type="evidence" value="ECO:0007669"/>
    <property type="project" value="InterPro"/>
</dbReference>
<dbReference type="Pfam" id="PF06722">
    <property type="entry name" value="EryCIII-like_C"/>
    <property type="match status" value="1"/>
</dbReference>
<dbReference type="Proteomes" id="UP000291259">
    <property type="component" value="Chromosome"/>
</dbReference>
<dbReference type="InterPro" id="IPR010610">
    <property type="entry name" value="EryCIII-like_C"/>
</dbReference>
<accession>A0A4P6FGZ3</accession>
<dbReference type="PANTHER" id="PTHR48050:SF13">
    <property type="entry name" value="STEROL 3-BETA-GLUCOSYLTRANSFERASE UGT80A2"/>
    <property type="match status" value="1"/>
</dbReference>
<reference evidence="2 3" key="1">
    <citation type="submission" date="2019-01" db="EMBL/GenBank/DDBJ databases">
        <title>Genome sequencing of strain FW100M-8.</title>
        <authorList>
            <person name="Heo J."/>
            <person name="Kim S.-J."/>
            <person name="Kim J.-S."/>
            <person name="Hong S.-B."/>
            <person name="Kwon S.-W."/>
        </authorList>
    </citation>
    <scope>NUCLEOTIDE SEQUENCE [LARGE SCALE GENOMIC DNA]</scope>
    <source>
        <strain evidence="2 3">FW100M-8</strain>
    </source>
</reference>
<dbReference type="Gene3D" id="3.40.50.2000">
    <property type="entry name" value="Glycogen Phosphorylase B"/>
    <property type="match status" value="2"/>
</dbReference>
<dbReference type="SUPFAM" id="SSF53756">
    <property type="entry name" value="UDP-Glycosyltransferase/glycogen phosphorylase"/>
    <property type="match status" value="1"/>
</dbReference>
<name>A0A4P6FGZ3_9MICO</name>
<dbReference type="AlphaFoldDB" id="A0A4P6FGZ3"/>
<protein>
    <submittedName>
        <fullName evidence="2">Glycosyltransferase</fullName>
    </submittedName>
</protein>
<dbReference type="InterPro" id="IPR002213">
    <property type="entry name" value="UDP_glucos_trans"/>
</dbReference>
<gene>
    <name evidence="2" type="ORF">ET445_14845</name>
</gene>
<keyword evidence="2" id="KW-0808">Transferase</keyword>
<dbReference type="InterPro" id="IPR050426">
    <property type="entry name" value="Glycosyltransferase_28"/>
</dbReference>
<evidence type="ECO:0000313" key="3">
    <source>
        <dbReference type="Proteomes" id="UP000291259"/>
    </source>
</evidence>
<feature type="domain" description="Erythromycin biosynthesis protein CIII-like C-terminal" evidence="1">
    <location>
        <begin position="222"/>
        <end position="348"/>
    </location>
</feature>
<dbReference type="CDD" id="cd03784">
    <property type="entry name" value="GT1_Gtf-like"/>
    <property type="match status" value="1"/>
</dbReference>
<dbReference type="GO" id="GO:0017000">
    <property type="term" value="P:antibiotic biosynthetic process"/>
    <property type="evidence" value="ECO:0007669"/>
    <property type="project" value="UniProtKB-ARBA"/>
</dbReference>
<dbReference type="KEGG" id="agf:ET445_14845"/>
<sequence length="380" mass="39782">MPRILFIGVEGGGNVPPTVAVASALAARGHDVRIAGIRLRRDRPSGGDIRTTPLASLEGFPRTAKSTTLRTIADFAGLAASRDIAAEISALIETRRPDVAVVDCMMLSSVGAAVRAGVPTVVLMHSLASFFLRGWRTGPIGLIAGARGSRPLAVWRAADAMLIATERDLDGFEHGLPLEHAEWTGTTEQGAAPAPRDPALPPLVLVSLSSMWMPGQADVYRRILTALAELPVRAIVTTGGAEIEGVLDAPPNVEIRVRSPHEEILPHASLVIGHGGHSTTFKALAHGVPVVVLPMHPLIDQPIVGRAVERAGLGRMLPKKASPAAIRSAVSDVLQDGRVAAEASGMGERLRERDGAAAAADRIERVLTTRAAVRAGAASE</sequence>
<dbReference type="EMBL" id="CP035491">
    <property type="protein sequence ID" value="QAY74413.1"/>
    <property type="molecule type" value="Genomic_DNA"/>
</dbReference>
<keyword evidence="3" id="KW-1185">Reference proteome</keyword>
<evidence type="ECO:0000313" key="2">
    <source>
        <dbReference type="EMBL" id="QAY74413.1"/>
    </source>
</evidence>
<dbReference type="GO" id="GO:0016758">
    <property type="term" value="F:hexosyltransferase activity"/>
    <property type="evidence" value="ECO:0007669"/>
    <property type="project" value="UniProtKB-ARBA"/>
</dbReference>
<dbReference type="OrthoDB" id="6620093at2"/>
<organism evidence="2 3">
    <name type="scientific">Agromyces protaetiae</name>
    <dbReference type="NCBI Taxonomy" id="2509455"/>
    <lineage>
        <taxon>Bacteria</taxon>
        <taxon>Bacillati</taxon>
        <taxon>Actinomycetota</taxon>
        <taxon>Actinomycetes</taxon>
        <taxon>Micrococcales</taxon>
        <taxon>Microbacteriaceae</taxon>
        <taxon>Agromyces</taxon>
    </lineage>
</organism>